<dbReference type="AlphaFoldDB" id="A0A1Q2HUC3"/>
<protein>
    <recommendedName>
        <fullName evidence="4">DUF5319 domain-containing protein</fullName>
    </recommendedName>
</protein>
<dbReference type="OrthoDB" id="3476210at2"/>
<accession>A0A1Q2HUC3</accession>
<evidence type="ECO:0008006" key="4">
    <source>
        <dbReference type="Google" id="ProtNLM"/>
    </source>
</evidence>
<evidence type="ECO:0000256" key="1">
    <source>
        <dbReference type="SAM" id="MobiDB-lite"/>
    </source>
</evidence>
<feature type="region of interest" description="Disordered" evidence="1">
    <location>
        <begin position="1"/>
        <end position="33"/>
    </location>
</feature>
<keyword evidence="3" id="KW-1185">Reference proteome</keyword>
<dbReference type="EMBL" id="CP019688">
    <property type="protein sequence ID" value="AQQ14448.1"/>
    <property type="molecule type" value="Genomic_DNA"/>
</dbReference>
<name>A0A1Q2HUC3_9CORY</name>
<dbReference type="InterPro" id="IPR035165">
    <property type="entry name" value="DUF5319"/>
</dbReference>
<reference evidence="2 3" key="1">
    <citation type="submission" date="2016-12" db="EMBL/GenBank/DDBJ databases">
        <authorList>
            <person name="Song W.-J."/>
            <person name="Kurnit D.M."/>
        </authorList>
    </citation>
    <scope>NUCLEOTIDE SEQUENCE [LARGE SCALE GENOMIC DNA]</scope>
    <source>
        <strain evidence="2 3">DSM 30827</strain>
    </source>
</reference>
<gene>
    <name evidence="2" type="ORF">CGLAU_02315</name>
</gene>
<sequence>MMPLDPFANDPNDPASFIEDDEQPVPLSPQERAEVTQDLDYVRDCMRRLRPRGILGIYFQCEDCEELHFYDWEIMEQNMLASLRGELPPVHEPSADPNVDAYVPWEYAMGYLDGLDAR</sequence>
<organism evidence="2 3">
    <name type="scientific">Corynebacterium glaucum</name>
    <dbReference type="NCBI Taxonomy" id="187491"/>
    <lineage>
        <taxon>Bacteria</taxon>
        <taxon>Bacillati</taxon>
        <taxon>Actinomycetota</taxon>
        <taxon>Actinomycetes</taxon>
        <taxon>Mycobacteriales</taxon>
        <taxon>Corynebacteriaceae</taxon>
        <taxon>Corynebacterium</taxon>
    </lineage>
</organism>
<dbReference type="RefSeq" id="WP_095659294.1">
    <property type="nucleotide sequence ID" value="NZ_BAAAKB010000007.1"/>
</dbReference>
<proteinExistence type="predicted"/>
<dbReference type="KEGG" id="cgv:CGLAU_02315"/>
<dbReference type="Proteomes" id="UP000217209">
    <property type="component" value="Chromosome"/>
</dbReference>
<evidence type="ECO:0000313" key="2">
    <source>
        <dbReference type="EMBL" id="AQQ14448.1"/>
    </source>
</evidence>
<evidence type="ECO:0000313" key="3">
    <source>
        <dbReference type="Proteomes" id="UP000217209"/>
    </source>
</evidence>
<dbReference type="Pfam" id="PF17252">
    <property type="entry name" value="DUF5319"/>
    <property type="match status" value="1"/>
</dbReference>